<organism evidence="5 6">
    <name type="scientific">Pectinatus cerevisiiphilus</name>
    <dbReference type="NCBI Taxonomy" id="86956"/>
    <lineage>
        <taxon>Bacteria</taxon>
        <taxon>Bacillati</taxon>
        <taxon>Bacillota</taxon>
        <taxon>Negativicutes</taxon>
        <taxon>Selenomonadales</taxon>
        <taxon>Selenomonadaceae</taxon>
        <taxon>Pectinatus</taxon>
    </lineage>
</organism>
<dbReference type="InterPro" id="IPR029044">
    <property type="entry name" value="Nucleotide-diphossugar_trans"/>
</dbReference>
<protein>
    <submittedName>
        <fullName evidence="5">Lipopolysaccharide biosynthesis glycosyltransferase</fullName>
    </submittedName>
</protein>
<keyword evidence="1" id="KW-0328">Glycosyltransferase</keyword>
<sequence>MANEKEKDIKIFVSQRIDLESEIIDNPLYYPVRCGAVYDRRENVSIPGDDTGDNISQKRESFCELTVQYWAWKNIKADYYGLCHYRRYLSFSRKKYDTSSDESNNGCVSEEYFSSKFVDKYDLNIDNMREIISKYDVIACTSIKAECSNYEAMCNAPEYHNIDDMKTTIEIINKFYPEMKNVVKEYMDSNKVRLYNCFIMRKEIFQEYSKWLFSILFELEKNINMDLYGIQKFRTPGTIGERLFGIYCLYLSKKKNIKIKESQLVFIKHPEKQIELEPTWGENQVTIVSNFNNKYVNVFSVMMLSVLEYIDENRNYEFIVLSEDITKENKKRLVNMLKNYLNVTIRFFNPFKILNDVDLFINNTAYSKDLYVRIVIPYVLKNYKKILVIDSDIICKTNLANLYDEDLKNFSLGAVKDVVFMGYLNGGVCGTKKYCESYLKLQNPYNYCNTGILVMDCNKIRNKYSLKYLLDHINSHQYRIFEQDELNVLFDGDILFLDFSWNMPTYTNPTIAKCVKMAPLFYFHKYEEARKNPKIIHYASHPKPWWCSESDYGFEFWVVARKSPFYETLLASVAWFQTNMFFVNGKLQESFPRRLANVFLPKGSGRREFAKKFLNKDTMLWRVLKKIYYIKNKV</sequence>
<dbReference type="SUPFAM" id="SSF53448">
    <property type="entry name" value="Nucleotide-diphospho-sugar transferases"/>
    <property type="match status" value="1"/>
</dbReference>
<dbReference type="InterPro" id="IPR025536">
    <property type="entry name" value="DUF4422"/>
</dbReference>
<dbReference type="PANTHER" id="PTHR13778:SF47">
    <property type="entry name" value="LIPOPOLYSACCHARIDE 1,3-GALACTOSYLTRANSFERASE"/>
    <property type="match status" value="1"/>
</dbReference>
<evidence type="ECO:0000256" key="1">
    <source>
        <dbReference type="ARBA" id="ARBA00022676"/>
    </source>
</evidence>
<dbReference type="Proteomes" id="UP000295188">
    <property type="component" value="Unassembled WGS sequence"/>
</dbReference>
<gene>
    <name evidence="5" type="ORF">EDC37_12511</name>
</gene>
<dbReference type="Pfam" id="PF14393">
    <property type="entry name" value="DUF4422"/>
    <property type="match status" value="1"/>
</dbReference>
<proteinExistence type="predicted"/>
<accession>A0A4R3K222</accession>
<dbReference type="CDD" id="cd04194">
    <property type="entry name" value="GT8_A4GalT_like"/>
    <property type="match status" value="1"/>
</dbReference>
<dbReference type="InterPro" id="IPR050748">
    <property type="entry name" value="Glycosyltrans_8_dom-fam"/>
</dbReference>
<dbReference type="Pfam" id="PF01501">
    <property type="entry name" value="Glyco_transf_8"/>
    <property type="match status" value="1"/>
</dbReference>
<reference evidence="5 6" key="1">
    <citation type="submission" date="2019-03" db="EMBL/GenBank/DDBJ databases">
        <title>Genomic Encyclopedia of Type Strains, Phase IV (KMG-IV): sequencing the most valuable type-strain genomes for metagenomic binning, comparative biology and taxonomic classification.</title>
        <authorList>
            <person name="Goeker M."/>
        </authorList>
    </citation>
    <scope>NUCLEOTIDE SEQUENCE [LARGE SCALE GENOMIC DNA]</scope>
    <source>
        <strain evidence="5 6">DSM 20467</strain>
    </source>
</reference>
<dbReference type="PANTHER" id="PTHR13778">
    <property type="entry name" value="GLYCOSYLTRANSFERASE 8 DOMAIN-CONTAINING PROTEIN"/>
    <property type="match status" value="1"/>
</dbReference>
<dbReference type="GO" id="GO:0046872">
    <property type="term" value="F:metal ion binding"/>
    <property type="evidence" value="ECO:0007669"/>
    <property type="project" value="UniProtKB-KW"/>
</dbReference>
<keyword evidence="2 5" id="KW-0808">Transferase</keyword>
<dbReference type="RefSeq" id="WP_132551497.1">
    <property type="nucleotide sequence ID" value="NZ_SMAA01000025.1"/>
</dbReference>
<keyword evidence="3" id="KW-0479">Metal-binding</keyword>
<comment type="caution">
    <text evidence="5">The sequence shown here is derived from an EMBL/GenBank/DDBJ whole genome shotgun (WGS) entry which is preliminary data.</text>
</comment>
<dbReference type="GO" id="GO:0016757">
    <property type="term" value="F:glycosyltransferase activity"/>
    <property type="evidence" value="ECO:0007669"/>
    <property type="project" value="UniProtKB-KW"/>
</dbReference>
<dbReference type="EMBL" id="SMAA01000025">
    <property type="protein sequence ID" value="TCS76020.1"/>
    <property type="molecule type" value="Genomic_DNA"/>
</dbReference>
<dbReference type="AlphaFoldDB" id="A0A4R3K222"/>
<dbReference type="Gene3D" id="3.90.550.10">
    <property type="entry name" value="Spore Coat Polysaccharide Biosynthesis Protein SpsA, Chain A"/>
    <property type="match status" value="1"/>
</dbReference>
<evidence type="ECO:0000313" key="6">
    <source>
        <dbReference type="Proteomes" id="UP000295188"/>
    </source>
</evidence>
<evidence type="ECO:0000259" key="4">
    <source>
        <dbReference type="Pfam" id="PF14393"/>
    </source>
</evidence>
<name>A0A4R3K222_9FIRM</name>
<evidence type="ECO:0000256" key="3">
    <source>
        <dbReference type="ARBA" id="ARBA00022723"/>
    </source>
</evidence>
<feature type="domain" description="DUF4422" evidence="4">
    <location>
        <begin position="21"/>
        <end position="249"/>
    </location>
</feature>
<keyword evidence="6" id="KW-1185">Reference proteome</keyword>
<evidence type="ECO:0000256" key="2">
    <source>
        <dbReference type="ARBA" id="ARBA00022679"/>
    </source>
</evidence>
<dbReference type="OrthoDB" id="9798746at2"/>
<evidence type="ECO:0000313" key="5">
    <source>
        <dbReference type="EMBL" id="TCS76020.1"/>
    </source>
</evidence>
<dbReference type="InterPro" id="IPR002495">
    <property type="entry name" value="Glyco_trans_8"/>
</dbReference>